<evidence type="ECO:0000256" key="1">
    <source>
        <dbReference type="ARBA" id="ARBA00004115"/>
    </source>
</evidence>
<keyword evidence="3 11" id="KW-0812">Transmembrane</keyword>
<evidence type="ECO:0000313" key="14">
    <source>
        <dbReference type="Proteomes" id="UP000041254"/>
    </source>
</evidence>
<feature type="compositionally biased region" description="Acidic residues" evidence="10">
    <location>
        <begin position="238"/>
        <end position="259"/>
    </location>
</feature>
<keyword evidence="4" id="KW-0732">Signal</keyword>
<dbReference type="Gene3D" id="2.60.120.430">
    <property type="entry name" value="Galactose-binding lectin"/>
    <property type="match status" value="1"/>
</dbReference>
<evidence type="ECO:0000256" key="10">
    <source>
        <dbReference type="SAM" id="MobiDB-lite"/>
    </source>
</evidence>
<dbReference type="EMBL" id="CDMY01000198">
    <property type="protein sequence ID" value="CEL93918.1"/>
    <property type="molecule type" value="Genomic_DNA"/>
</dbReference>
<gene>
    <name evidence="13" type="ORF">Vbra_11454</name>
</gene>
<proteinExistence type="inferred from homology"/>
<evidence type="ECO:0000256" key="9">
    <source>
        <dbReference type="ARBA" id="ARBA00023277"/>
    </source>
</evidence>
<evidence type="ECO:0000256" key="3">
    <source>
        <dbReference type="ARBA" id="ARBA00022692"/>
    </source>
</evidence>
<keyword evidence="7 11" id="KW-0472">Membrane</keyword>
<protein>
    <recommendedName>
        <fullName evidence="12">Malectin domain-containing protein</fullName>
    </recommendedName>
</protein>
<dbReference type="STRING" id="1169540.A0A0G4EDV3"/>
<dbReference type="Pfam" id="PF11721">
    <property type="entry name" value="Malectin"/>
    <property type="match status" value="1"/>
</dbReference>
<dbReference type="PANTHER" id="PTHR13460:SF0">
    <property type="entry name" value="MALECTIN"/>
    <property type="match status" value="1"/>
</dbReference>
<dbReference type="AlphaFoldDB" id="A0A0G4EDV3"/>
<dbReference type="OMA" id="PNPYSMD"/>
<evidence type="ECO:0000256" key="7">
    <source>
        <dbReference type="ARBA" id="ARBA00023136"/>
    </source>
</evidence>
<sequence>MRVELRHFERWRTQRTSAKLLTVLAAVPLFLLWRAHVAEGKVVYAVNCGASSKYYSELEKITYQQDKGYSSGIASDHGNTFSPFPRVQDDFVYRTERYDTGSFSYTVPIKTDGEYVIVLKFSEVWFQSPGEKVFHVEVGGSREVKSLDIFGKVGRGVPHDEYVEVSRKGDELTVEGTKATPEAWNPSTGGLRIDFLQIPGKDNPKINAIVVYDGTLDDIPTLPPYDRKAAAKSRYEEDTYEDDEEEEEDDDGGSLDDIDLDDHQDVVQQGLDELASSQLLEGERSSGIFSLIFSQAGMFLVALLVIAGGLLYVVTVMADTKTASKPEKKKGK</sequence>
<evidence type="ECO:0000256" key="4">
    <source>
        <dbReference type="ARBA" id="ARBA00022729"/>
    </source>
</evidence>
<feature type="domain" description="Malectin" evidence="12">
    <location>
        <begin position="42"/>
        <end position="209"/>
    </location>
</feature>
<dbReference type="GO" id="GO:0005789">
    <property type="term" value="C:endoplasmic reticulum membrane"/>
    <property type="evidence" value="ECO:0007669"/>
    <property type="project" value="UniProtKB-SubCell"/>
</dbReference>
<evidence type="ECO:0000256" key="11">
    <source>
        <dbReference type="SAM" id="Phobius"/>
    </source>
</evidence>
<dbReference type="VEuPathDB" id="CryptoDB:Vbra_11454"/>
<feature type="transmembrane region" description="Helical" evidence="11">
    <location>
        <begin position="296"/>
        <end position="318"/>
    </location>
</feature>
<dbReference type="InterPro" id="IPR021720">
    <property type="entry name" value="Malectin_dom"/>
</dbReference>
<keyword evidence="6 11" id="KW-1133">Transmembrane helix</keyword>
<dbReference type="OrthoDB" id="10013439at2759"/>
<name>A0A0G4EDV3_VITBC</name>
<evidence type="ECO:0000256" key="8">
    <source>
        <dbReference type="ARBA" id="ARBA00023180"/>
    </source>
</evidence>
<dbReference type="InParanoid" id="A0A0G4EDV3"/>
<evidence type="ECO:0000313" key="13">
    <source>
        <dbReference type="EMBL" id="CEL93918.1"/>
    </source>
</evidence>
<keyword evidence="8" id="KW-0325">Glycoprotein</keyword>
<comment type="similarity">
    <text evidence="2">Belongs to the malectin family.</text>
</comment>
<accession>A0A0G4EDV3</accession>
<organism evidence="13 14">
    <name type="scientific">Vitrella brassicaformis (strain CCMP3155)</name>
    <dbReference type="NCBI Taxonomy" id="1169540"/>
    <lineage>
        <taxon>Eukaryota</taxon>
        <taxon>Sar</taxon>
        <taxon>Alveolata</taxon>
        <taxon>Colpodellida</taxon>
        <taxon>Vitrellaceae</taxon>
        <taxon>Vitrella</taxon>
    </lineage>
</organism>
<dbReference type="GO" id="GO:0030246">
    <property type="term" value="F:carbohydrate binding"/>
    <property type="evidence" value="ECO:0007669"/>
    <property type="project" value="InterPro"/>
</dbReference>
<dbReference type="Proteomes" id="UP000041254">
    <property type="component" value="Unassembled WGS sequence"/>
</dbReference>
<comment type="subcellular location">
    <subcellularLocation>
        <location evidence="1">Endoplasmic reticulum membrane</location>
        <topology evidence="1">Single-pass type I membrane protein</topology>
    </subcellularLocation>
</comment>
<keyword evidence="14" id="KW-1185">Reference proteome</keyword>
<evidence type="ECO:0000256" key="2">
    <source>
        <dbReference type="ARBA" id="ARBA00009141"/>
    </source>
</evidence>
<evidence type="ECO:0000256" key="5">
    <source>
        <dbReference type="ARBA" id="ARBA00022824"/>
    </source>
</evidence>
<feature type="region of interest" description="Disordered" evidence="10">
    <location>
        <begin position="227"/>
        <end position="259"/>
    </location>
</feature>
<reference evidence="13 14" key="1">
    <citation type="submission" date="2014-11" db="EMBL/GenBank/DDBJ databases">
        <authorList>
            <person name="Zhu J."/>
            <person name="Qi W."/>
            <person name="Song R."/>
        </authorList>
    </citation>
    <scope>NUCLEOTIDE SEQUENCE [LARGE SCALE GENOMIC DNA]</scope>
</reference>
<evidence type="ECO:0000256" key="6">
    <source>
        <dbReference type="ARBA" id="ARBA00022989"/>
    </source>
</evidence>
<dbReference type="PANTHER" id="PTHR13460">
    <property type="match status" value="1"/>
</dbReference>
<evidence type="ECO:0000259" key="12">
    <source>
        <dbReference type="Pfam" id="PF11721"/>
    </source>
</evidence>
<feature type="compositionally biased region" description="Basic and acidic residues" evidence="10">
    <location>
        <begin position="227"/>
        <end position="237"/>
    </location>
</feature>
<keyword evidence="5" id="KW-0256">Endoplasmic reticulum</keyword>
<keyword evidence="9" id="KW-0119">Carbohydrate metabolism</keyword>
<dbReference type="InterPro" id="IPR039155">
    <property type="entry name" value="MLEC"/>
</dbReference>